<accession>A0A0E3PVV3</accession>
<dbReference type="Pfam" id="PF04389">
    <property type="entry name" value="Peptidase_M28"/>
    <property type="match status" value="1"/>
</dbReference>
<dbReference type="SUPFAM" id="SSF53187">
    <property type="entry name" value="Zn-dependent exopeptidases"/>
    <property type="match status" value="1"/>
</dbReference>
<dbReference type="HOGENOM" id="CLU_2165289_0_0_2"/>
<evidence type="ECO:0000259" key="1">
    <source>
        <dbReference type="Pfam" id="PF04389"/>
    </source>
</evidence>
<keyword evidence="2" id="KW-0645">Protease</keyword>
<reference evidence="2 3" key="1">
    <citation type="submission" date="2014-07" db="EMBL/GenBank/DDBJ databases">
        <title>Methanogenic archaea and the global carbon cycle.</title>
        <authorList>
            <person name="Henriksen J.R."/>
            <person name="Luke J."/>
            <person name="Reinhart S."/>
            <person name="Benedict M.N."/>
            <person name="Youngblut N.D."/>
            <person name="Metcalf M.E."/>
            <person name="Whitaker R.J."/>
            <person name="Metcalf W.W."/>
        </authorList>
    </citation>
    <scope>NUCLEOTIDE SEQUENCE [LARGE SCALE GENOMIC DNA]</scope>
    <source>
        <strain evidence="2 3">WWM610</strain>
    </source>
</reference>
<evidence type="ECO:0000313" key="3">
    <source>
        <dbReference type="Proteomes" id="UP000033058"/>
    </source>
</evidence>
<protein>
    <submittedName>
        <fullName evidence="2">Putative aminopeptidase</fullName>
    </submittedName>
</protein>
<keyword evidence="2" id="KW-0031">Aminopeptidase</keyword>
<dbReference type="Gene3D" id="3.40.630.10">
    <property type="entry name" value="Zn peptidases"/>
    <property type="match status" value="1"/>
</dbReference>
<dbReference type="GO" id="GO:0004177">
    <property type="term" value="F:aminopeptidase activity"/>
    <property type="evidence" value="ECO:0007669"/>
    <property type="project" value="UniProtKB-KW"/>
</dbReference>
<dbReference type="PATRIC" id="fig|1434117.4.peg.425"/>
<feature type="domain" description="Peptidase M28" evidence="1">
    <location>
        <begin position="3"/>
        <end position="99"/>
    </location>
</feature>
<sequence>MFYFSGEEYNLLASQAWVEAHPELKDNIVAVINVDCVGIEPLYIEYLPQNAWLKSVLENEARDLGIEIQCEIPDYSNFIHPLIGGDHEIFWENNIPAVILCIRMTKTSIN</sequence>
<organism evidence="2 3">
    <name type="scientific">Methanosarcina mazei WWM610</name>
    <dbReference type="NCBI Taxonomy" id="1434117"/>
    <lineage>
        <taxon>Archaea</taxon>
        <taxon>Methanobacteriati</taxon>
        <taxon>Methanobacteriota</taxon>
        <taxon>Stenosarchaea group</taxon>
        <taxon>Methanomicrobia</taxon>
        <taxon>Methanosarcinales</taxon>
        <taxon>Methanosarcinaceae</taxon>
        <taxon>Methanosarcina</taxon>
    </lineage>
</organism>
<dbReference type="InterPro" id="IPR007484">
    <property type="entry name" value="Peptidase_M28"/>
</dbReference>
<gene>
    <name evidence="2" type="ORF">MSMAW_0349</name>
</gene>
<dbReference type="Proteomes" id="UP000033058">
    <property type="component" value="Chromosome"/>
</dbReference>
<name>A0A0E3PVV3_METMZ</name>
<proteinExistence type="predicted"/>
<keyword evidence="2" id="KW-0378">Hydrolase</keyword>
<dbReference type="EMBL" id="CP009509">
    <property type="protein sequence ID" value="AKB39340.1"/>
    <property type="molecule type" value="Genomic_DNA"/>
</dbReference>
<dbReference type="AlphaFoldDB" id="A0A0E3PVV3"/>
<evidence type="ECO:0000313" key="2">
    <source>
        <dbReference type="EMBL" id="AKB39340.1"/>
    </source>
</evidence>